<dbReference type="Proteomes" id="UP000886998">
    <property type="component" value="Unassembled WGS sequence"/>
</dbReference>
<dbReference type="OrthoDB" id="6437421at2759"/>
<protein>
    <submittedName>
        <fullName evidence="1">Uncharacterized protein</fullName>
    </submittedName>
</protein>
<comment type="caution">
    <text evidence="1">The sequence shown here is derived from an EMBL/GenBank/DDBJ whole genome shotgun (WGS) entry which is preliminary data.</text>
</comment>
<gene>
    <name evidence="1" type="primary">AVEN_48193_1</name>
    <name evidence="1" type="ORF">TNIN_264211</name>
</gene>
<keyword evidence="2" id="KW-1185">Reference proteome</keyword>
<reference evidence="1" key="1">
    <citation type="submission" date="2020-08" db="EMBL/GenBank/DDBJ databases">
        <title>Multicomponent nature underlies the extraordinary mechanical properties of spider dragline silk.</title>
        <authorList>
            <person name="Kono N."/>
            <person name="Nakamura H."/>
            <person name="Mori M."/>
            <person name="Yoshida Y."/>
            <person name="Ohtoshi R."/>
            <person name="Malay A.D."/>
            <person name="Moran D.A.P."/>
            <person name="Tomita M."/>
            <person name="Numata K."/>
            <person name="Arakawa K."/>
        </authorList>
    </citation>
    <scope>NUCLEOTIDE SEQUENCE</scope>
</reference>
<sequence>MPVIFDQMRTIKVSSGSKNLSFFEGKERRHCNRLLGSHHFEISIMEPSNDVKEDEISNPLMHLLSLDLKPSIKKSKAEDSLEESMKIKRVRFSEDVNQFSYVPDEKDSNILLNHVDTGDDNNNSVMTIDLASLSEQNESGTFLEETEFENCISSSTYNVESTPVSGKSNGSYFNFSYAEAFTLPEDLLSGSSEHVYALLEASVEPECKKVSVEMKMEACDLNDVINQMEGLIVEKSQSEKNDSALSVNTIKQQSDILPVLLGNSVCEGQMDNTALSVSSIKKRSSSDDEKQSCKLNSALIKKSAFSSASELSSAVFKAWCEVKDNAKDIKTTSLNEIKVMHLFDCLQNHLEF</sequence>
<evidence type="ECO:0000313" key="1">
    <source>
        <dbReference type="EMBL" id="GFY55499.1"/>
    </source>
</evidence>
<proteinExistence type="predicted"/>
<evidence type="ECO:0000313" key="2">
    <source>
        <dbReference type="Proteomes" id="UP000886998"/>
    </source>
</evidence>
<dbReference type="EMBL" id="BMAV01010420">
    <property type="protein sequence ID" value="GFY55499.1"/>
    <property type="molecule type" value="Genomic_DNA"/>
</dbReference>
<organism evidence="1 2">
    <name type="scientific">Trichonephila inaurata madagascariensis</name>
    <dbReference type="NCBI Taxonomy" id="2747483"/>
    <lineage>
        <taxon>Eukaryota</taxon>
        <taxon>Metazoa</taxon>
        <taxon>Ecdysozoa</taxon>
        <taxon>Arthropoda</taxon>
        <taxon>Chelicerata</taxon>
        <taxon>Arachnida</taxon>
        <taxon>Araneae</taxon>
        <taxon>Araneomorphae</taxon>
        <taxon>Entelegynae</taxon>
        <taxon>Araneoidea</taxon>
        <taxon>Nephilidae</taxon>
        <taxon>Trichonephila</taxon>
        <taxon>Trichonephila inaurata</taxon>
    </lineage>
</organism>
<name>A0A8X6XN67_9ARAC</name>
<accession>A0A8X6XN67</accession>
<dbReference type="AlphaFoldDB" id="A0A8X6XN67"/>